<proteinExistence type="predicted"/>
<evidence type="ECO:0000313" key="3">
    <source>
        <dbReference type="EMBL" id="GGW90047.1"/>
    </source>
</evidence>
<keyword evidence="4" id="KW-1185">Reference proteome</keyword>
<comment type="caution">
    <text evidence="3">The sequence shown here is derived from an EMBL/GenBank/DDBJ whole genome shotgun (WGS) entry which is preliminary data.</text>
</comment>
<organism evidence="3 4">
    <name type="scientific">Alteromonas halophila</name>
    <dbReference type="NCBI Taxonomy" id="516698"/>
    <lineage>
        <taxon>Bacteria</taxon>
        <taxon>Pseudomonadati</taxon>
        <taxon>Pseudomonadota</taxon>
        <taxon>Gammaproteobacteria</taxon>
        <taxon>Alteromonadales</taxon>
        <taxon>Alteromonadaceae</taxon>
        <taxon>Alteromonas/Salinimonas group</taxon>
        <taxon>Alteromonas</taxon>
    </lineage>
</organism>
<keyword evidence="2" id="KW-1133">Transmembrane helix</keyword>
<gene>
    <name evidence="3" type="ORF">GCM10007391_25520</name>
</gene>
<dbReference type="EMBL" id="BMXP01000006">
    <property type="protein sequence ID" value="GGW90047.1"/>
    <property type="molecule type" value="Genomic_DNA"/>
</dbReference>
<accession>A0A918MZK2</accession>
<feature type="transmembrane region" description="Helical" evidence="2">
    <location>
        <begin position="86"/>
        <end position="103"/>
    </location>
</feature>
<dbReference type="AlphaFoldDB" id="A0A918MZK2"/>
<name>A0A918MZK2_9ALTE</name>
<keyword evidence="2" id="KW-0812">Transmembrane</keyword>
<reference evidence="3" key="2">
    <citation type="submission" date="2020-09" db="EMBL/GenBank/DDBJ databases">
        <authorList>
            <person name="Sun Q."/>
            <person name="Kim S."/>
        </authorList>
    </citation>
    <scope>NUCLEOTIDE SEQUENCE</scope>
    <source>
        <strain evidence="3">KCTC 22164</strain>
    </source>
</reference>
<dbReference type="Proteomes" id="UP000631300">
    <property type="component" value="Unassembled WGS sequence"/>
</dbReference>
<evidence type="ECO:0000313" key="4">
    <source>
        <dbReference type="Proteomes" id="UP000631300"/>
    </source>
</evidence>
<evidence type="ECO:0000256" key="1">
    <source>
        <dbReference type="SAM" id="MobiDB-lite"/>
    </source>
</evidence>
<protein>
    <recommendedName>
        <fullName evidence="5">DUF883 domain-containing protein</fullName>
    </recommendedName>
</protein>
<keyword evidence="2" id="KW-0472">Membrane</keyword>
<feature type="compositionally biased region" description="Basic and acidic residues" evidence="1">
    <location>
        <begin position="62"/>
        <end position="72"/>
    </location>
</feature>
<evidence type="ECO:0008006" key="5">
    <source>
        <dbReference type="Google" id="ProtNLM"/>
    </source>
</evidence>
<reference evidence="3" key="1">
    <citation type="journal article" date="2014" name="Int. J. Syst. Evol. Microbiol.">
        <title>Complete genome sequence of Corynebacterium casei LMG S-19264T (=DSM 44701T), isolated from a smear-ripened cheese.</title>
        <authorList>
            <consortium name="US DOE Joint Genome Institute (JGI-PGF)"/>
            <person name="Walter F."/>
            <person name="Albersmeier A."/>
            <person name="Kalinowski J."/>
            <person name="Ruckert C."/>
        </authorList>
    </citation>
    <scope>NUCLEOTIDE SEQUENCE</scope>
    <source>
        <strain evidence="3">KCTC 22164</strain>
    </source>
</reference>
<feature type="region of interest" description="Disordered" evidence="1">
    <location>
        <begin position="1"/>
        <end position="74"/>
    </location>
</feature>
<evidence type="ECO:0000256" key="2">
    <source>
        <dbReference type="SAM" id="Phobius"/>
    </source>
</evidence>
<dbReference type="RefSeq" id="WP_189406984.1">
    <property type="nucleotide sequence ID" value="NZ_BMXP01000006.1"/>
</dbReference>
<sequence length="106" mass="11019">MDTAAPGNQGKKVGNGASESAHPFTDKAQESLHSSVDKLAGSASRAEQNIRETAAGSAENMSARKKEAEAKWQKSGVRNYAVNNPVAAAGIAFAAGMLVSSLFRKK</sequence>